<gene>
    <name evidence="1" type="ORF">AYP45_06775</name>
</gene>
<dbReference type="STRING" id="1004156.AYP45_06775"/>
<name>A0A1V4AUR9_9BACT</name>
<comment type="caution">
    <text evidence="1">The sequence shown here is derived from an EMBL/GenBank/DDBJ whole genome shotgun (WGS) entry which is preliminary data.</text>
</comment>
<organism evidence="1 2">
    <name type="scientific">Candidatus Brocadia carolinensis</name>
    <dbReference type="NCBI Taxonomy" id="1004156"/>
    <lineage>
        <taxon>Bacteria</taxon>
        <taxon>Pseudomonadati</taxon>
        <taxon>Planctomycetota</taxon>
        <taxon>Candidatus Brocadiia</taxon>
        <taxon>Candidatus Brocadiales</taxon>
        <taxon>Candidatus Brocadiaceae</taxon>
        <taxon>Candidatus Brocadia</taxon>
    </lineage>
</organism>
<proteinExistence type="predicted"/>
<evidence type="ECO:0000313" key="2">
    <source>
        <dbReference type="Proteomes" id="UP000189681"/>
    </source>
</evidence>
<dbReference type="EMBL" id="AYTS01000060">
    <property type="protein sequence ID" value="OOP56857.1"/>
    <property type="molecule type" value="Genomic_DNA"/>
</dbReference>
<sequence length="72" mass="8482">MAKKRFAICIDNTDYEASLIIRKIHEIISDERAEKDDFFRVIDESGEDYLYHHSHFILIELPIEVEQALTSV</sequence>
<evidence type="ECO:0000313" key="1">
    <source>
        <dbReference type="EMBL" id="OOP56857.1"/>
    </source>
</evidence>
<reference evidence="1 2" key="1">
    <citation type="journal article" date="2017" name="Water Res.">
        <title>Discovery and metagenomic analysis of an anammox bacterial enrichment related to Candidatus "Brocadia caroliniensis" in a full-scale glycerol-fed nitritation-denitritation separate centrate treatment process.</title>
        <authorList>
            <person name="Park H."/>
            <person name="Brotto A.C."/>
            <person name="van Loosdrecht M.C."/>
            <person name="Chandran K."/>
        </authorList>
    </citation>
    <scope>NUCLEOTIDE SEQUENCE [LARGE SCALE GENOMIC DNA]</scope>
    <source>
        <strain evidence="1">26THWARD</strain>
    </source>
</reference>
<dbReference type="Proteomes" id="UP000189681">
    <property type="component" value="Unassembled WGS sequence"/>
</dbReference>
<protein>
    <submittedName>
        <fullName evidence="1">Uncharacterized protein</fullName>
    </submittedName>
</protein>
<dbReference type="AlphaFoldDB" id="A0A1V4AUR9"/>
<accession>A0A1V4AUR9</accession>